<accession>A0AAD1XAT0</accession>
<evidence type="ECO:0000313" key="2">
    <source>
        <dbReference type="EMBL" id="CAI2364066.1"/>
    </source>
</evidence>
<feature type="region of interest" description="Disordered" evidence="1">
    <location>
        <begin position="72"/>
        <end position="98"/>
    </location>
</feature>
<dbReference type="AlphaFoldDB" id="A0AAD1XAT0"/>
<keyword evidence="3" id="KW-1185">Reference proteome</keyword>
<gene>
    <name evidence="2" type="ORF">ECRASSUSDP1_LOCUS5406</name>
</gene>
<comment type="caution">
    <text evidence="2">The sequence shown here is derived from an EMBL/GenBank/DDBJ whole genome shotgun (WGS) entry which is preliminary data.</text>
</comment>
<proteinExistence type="predicted"/>
<evidence type="ECO:0000256" key="1">
    <source>
        <dbReference type="SAM" id="MobiDB-lite"/>
    </source>
</evidence>
<dbReference type="Proteomes" id="UP001295684">
    <property type="component" value="Unassembled WGS sequence"/>
</dbReference>
<name>A0AAD1XAT0_EUPCR</name>
<evidence type="ECO:0000313" key="3">
    <source>
        <dbReference type="Proteomes" id="UP001295684"/>
    </source>
</evidence>
<feature type="compositionally biased region" description="Basic and acidic residues" evidence="1">
    <location>
        <begin position="81"/>
        <end position="91"/>
    </location>
</feature>
<dbReference type="EMBL" id="CAMPGE010005217">
    <property type="protein sequence ID" value="CAI2364066.1"/>
    <property type="molecule type" value="Genomic_DNA"/>
</dbReference>
<protein>
    <submittedName>
        <fullName evidence="2">Uncharacterized protein</fullName>
    </submittedName>
</protein>
<reference evidence="2" key="1">
    <citation type="submission" date="2023-07" db="EMBL/GenBank/DDBJ databases">
        <authorList>
            <consortium name="AG Swart"/>
            <person name="Singh M."/>
            <person name="Singh A."/>
            <person name="Seah K."/>
            <person name="Emmerich C."/>
        </authorList>
    </citation>
    <scope>NUCLEOTIDE SEQUENCE</scope>
    <source>
        <strain evidence="2">DP1</strain>
    </source>
</reference>
<organism evidence="2 3">
    <name type="scientific">Euplotes crassus</name>
    <dbReference type="NCBI Taxonomy" id="5936"/>
    <lineage>
        <taxon>Eukaryota</taxon>
        <taxon>Sar</taxon>
        <taxon>Alveolata</taxon>
        <taxon>Ciliophora</taxon>
        <taxon>Intramacronucleata</taxon>
        <taxon>Spirotrichea</taxon>
        <taxon>Hypotrichia</taxon>
        <taxon>Euplotida</taxon>
        <taxon>Euplotidae</taxon>
        <taxon>Moneuplotes</taxon>
    </lineage>
</organism>
<sequence>MKKNYIWAVMKEFDKGVEDWRIIAEKTLNISRINTYKLKKSFEKTIPDPIKVLIEDLKLRRQGAYFPWKKDDSLSTGVSSNDEKEESKQIDIESSDSSEDIERQFEPPFGVIFQNFNFSEALTYLCNIIKTCIEEDIKNVTFESCLFPFISEGTLGKTQFKTPMLQMRPLYGINFISCKYANPPLPLKEDKGGWRFIDLVNEESEGESTYDKADQIGLLLNCPGLPFPLREKEEKQEIEGGISSITFKNNGFTEVEMAKLKVYLCYAENLMIYEED</sequence>